<protein>
    <submittedName>
        <fullName evidence="1">Uncharacterized protein</fullName>
    </submittedName>
</protein>
<sequence>MRRVVFFEPPYGIGLAVAAGSGRSWMEQPGGDPVHAHLHVDVEGPATVPEVRLRSGTGFVRWPDLNRFAAALEKLARAEQGSVELAAGPGFSLTVLLRADGRLRAETTFGIGHHVQVDVAAGTRWDWHFGTREALPDLAAGIRAAVREHRPGRLQP</sequence>
<dbReference type="AlphaFoldDB" id="A0A8J7KTR9"/>
<dbReference type="EMBL" id="JADOUF010000001">
    <property type="protein sequence ID" value="MBG6141042.1"/>
    <property type="molecule type" value="Genomic_DNA"/>
</dbReference>
<reference evidence="1" key="1">
    <citation type="submission" date="2020-11" db="EMBL/GenBank/DDBJ databases">
        <title>Sequencing the genomes of 1000 actinobacteria strains.</title>
        <authorList>
            <person name="Klenk H.-P."/>
        </authorList>
    </citation>
    <scope>NUCLEOTIDE SEQUENCE</scope>
    <source>
        <strain evidence="1">DSM 45356</strain>
    </source>
</reference>
<organism evidence="1 2">
    <name type="scientific">Longispora fulva</name>
    <dbReference type="NCBI Taxonomy" id="619741"/>
    <lineage>
        <taxon>Bacteria</taxon>
        <taxon>Bacillati</taxon>
        <taxon>Actinomycetota</taxon>
        <taxon>Actinomycetes</taxon>
        <taxon>Micromonosporales</taxon>
        <taxon>Micromonosporaceae</taxon>
        <taxon>Longispora</taxon>
    </lineage>
</organism>
<evidence type="ECO:0000313" key="1">
    <source>
        <dbReference type="EMBL" id="MBG6141042.1"/>
    </source>
</evidence>
<name>A0A8J7KTR9_9ACTN</name>
<dbReference type="Proteomes" id="UP000622552">
    <property type="component" value="Unassembled WGS sequence"/>
</dbReference>
<accession>A0A8J7KTR9</accession>
<keyword evidence="2" id="KW-1185">Reference proteome</keyword>
<comment type="caution">
    <text evidence="1">The sequence shown here is derived from an EMBL/GenBank/DDBJ whole genome shotgun (WGS) entry which is preliminary data.</text>
</comment>
<gene>
    <name evidence="1" type="ORF">IW245_007236</name>
</gene>
<proteinExistence type="predicted"/>
<dbReference type="RefSeq" id="WP_197007523.1">
    <property type="nucleotide sequence ID" value="NZ_BONS01000019.1"/>
</dbReference>
<evidence type="ECO:0000313" key="2">
    <source>
        <dbReference type="Proteomes" id="UP000622552"/>
    </source>
</evidence>